<dbReference type="Gene3D" id="2.60.40.10">
    <property type="entry name" value="Immunoglobulins"/>
    <property type="match status" value="1"/>
</dbReference>
<proteinExistence type="predicted"/>
<feature type="domain" description="Fibronectin type-III" evidence="1">
    <location>
        <begin position="368"/>
        <end position="452"/>
    </location>
</feature>
<sequence>MMASMQYETARFPTPPSRLSMRRRCLIYGVLGAVFLGLVATTSSRAASTNYVSLASIQKDITSFTKTLKATGSVSYALNSSVADQVLHATTESNTPKPLAGEKCFSNGFVPIMNPDMSECVWTNPTSDVTILLFGDSHAQQWLRVFIDIANLRGFRLVTLMHTACGAAQLTSRPSVQAAAREACTTWHDKVFEEIPQLHPSVVIFASSIQDLPSNAYAAEVELNGILTRALGSASRVISLHDTPNQQFKIGGNPITPAACLAHNQLKTIYNPKAFTKKVGTYDCYRPFRSTLYAVNDATRDQVAQADVDSGVQVIEPMPWFCNVSSTGLCPPVILDTFIYRDWAHMRSEYLERLTMLLDASIKTIPKSPVSLRIATRTSTTATFAWNKSFDGHAPISGYVATVSPGGKTCSTVLLGCTVEGLTPGGSYSVSLRATNAIGPSANKILTFKTLR</sequence>
<dbReference type="InterPro" id="IPR036116">
    <property type="entry name" value="FN3_sf"/>
</dbReference>
<dbReference type="SMART" id="SM00060">
    <property type="entry name" value="FN3"/>
    <property type="match status" value="1"/>
</dbReference>
<dbReference type="AlphaFoldDB" id="A0A6J7DHF0"/>
<organism evidence="2">
    <name type="scientific">freshwater metagenome</name>
    <dbReference type="NCBI Taxonomy" id="449393"/>
    <lineage>
        <taxon>unclassified sequences</taxon>
        <taxon>metagenomes</taxon>
        <taxon>ecological metagenomes</taxon>
    </lineage>
</organism>
<gene>
    <name evidence="2" type="ORF">UFOPK3381_00558</name>
</gene>
<dbReference type="Pfam" id="PF19040">
    <property type="entry name" value="SGNH"/>
    <property type="match status" value="1"/>
</dbReference>
<dbReference type="CDD" id="cd00063">
    <property type="entry name" value="FN3"/>
    <property type="match status" value="1"/>
</dbReference>
<dbReference type="EMBL" id="CAFBLN010000016">
    <property type="protein sequence ID" value="CAB4866643.1"/>
    <property type="molecule type" value="Genomic_DNA"/>
</dbReference>
<evidence type="ECO:0000259" key="1">
    <source>
        <dbReference type="PROSITE" id="PS50853"/>
    </source>
</evidence>
<dbReference type="SUPFAM" id="SSF49265">
    <property type="entry name" value="Fibronectin type III"/>
    <property type="match status" value="1"/>
</dbReference>
<dbReference type="Pfam" id="PF00041">
    <property type="entry name" value="fn3"/>
    <property type="match status" value="1"/>
</dbReference>
<dbReference type="InterPro" id="IPR043968">
    <property type="entry name" value="SGNH"/>
</dbReference>
<reference evidence="2" key="1">
    <citation type="submission" date="2020-05" db="EMBL/GenBank/DDBJ databases">
        <authorList>
            <person name="Chiriac C."/>
            <person name="Salcher M."/>
            <person name="Ghai R."/>
            <person name="Kavagutti S V."/>
        </authorList>
    </citation>
    <scope>NUCLEOTIDE SEQUENCE</scope>
</reference>
<dbReference type="PROSITE" id="PS50853">
    <property type="entry name" value="FN3"/>
    <property type="match status" value="1"/>
</dbReference>
<protein>
    <submittedName>
        <fullName evidence="2">Unannotated protein</fullName>
    </submittedName>
</protein>
<dbReference type="InterPro" id="IPR013783">
    <property type="entry name" value="Ig-like_fold"/>
</dbReference>
<accession>A0A6J7DHF0</accession>
<evidence type="ECO:0000313" key="2">
    <source>
        <dbReference type="EMBL" id="CAB4866643.1"/>
    </source>
</evidence>
<dbReference type="InterPro" id="IPR003961">
    <property type="entry name" value="FN3_dom"/>
</dbReference>
<name>A0A6J7DHF0_9ZZZZ</name>